<evidence type="ECO:0000313" key="2">
    <source>
        <dbReference type="EMBL" id="GGZ75048.1"/>
    </source>
</evidence>
<evidence type="ECO:0000313" key="3">
    <source>
        <dbReference type="Proteomes" id="UP000624183"/>
    </source>
</evidence>
<comment type="caution">
    <text evidence="2">The sequence shown here is derived from an EMBL/GenBank/DDBJ whole genome shotgun (WGS) entry which is preliminary data.</text>
</comment>
<dbReference type="Proteomes" id="UP000624183">
    <property type="component" value="Unassembled WGS sequence"/>
</dbReference>
<organism evidence="2 3">
    <name type="scientific">Streptomyces rubiginosohelvolus</name>
    <dbReference type="NCBI Taxonomy" id="67362"/>
    <lineage>
        <taxon>Bacteria</taxon>
        <taxon>Bacillati</taxon>
        <taxon>Actinomycetota</taxon>
        <taxon>Actinomycetes</taxon>
        <taxon>Kitasatosporales</taxon>
        <taxon>Streptomycetaceae</taxon>
        <taxon>Streptomyces</taxon>
    </lineage>
</organism>
<dbReference type="InterPro" id="IPR037883">
    <property type="entry name" value="Knr4/Smi1-like_sf"/>
</dbReference>
<reference evidence="3" key="1">
    <citation type="journal article" date="2019" name="Int. J. Syst. Evol. Microbiol.">
        <title>The Global Catalogue of Microorganisms (GCM) 10K type strain sequencing project: providing services to taxonomists for standard genome sequencing and annotation.</title>
        <authorList>
            <consortium name="The Broad Institute Genomics Platform"/>
            <consortium name="The Broad Institute Genome Sequencing Center for Infectious Disease"/>
            <person name="Wu L."/>
            <person name="Ma J."/>
        </authorList>
    </citation>
    <scope>NUCLEOTIDE SEQUENCE [LARGE SCALE GENOMIC DNA]</scope>
    <source>
        <strain evidence="3">JCM 4602</strain>
    </source>
</reference>
<keyword evidence="3" id="KW-1185">Reference proteome</keyword>
<feature type="domain" description="Knr4/Smi1-like" evidence="1">
    <location>
        <begin position="54"/>
        <end position="178"/>
    </location>
</feature>
<evidence type="ECO:0000259" key="1">
    <source>
        <dbReference type="Pfam" id="PF09346"/>
    </source>
</evidence>
<proteinExistence type="predicted"/>
<dbReference type="EMBL" id="BMUW01000015">
    <property type="protein sequence ID" value="GGZ75048.1"/>
    <property type="molecule type" value="Genomic_DNA"/>
</dbReference>
<sequence length="215" mass="23311">MGPDVPRSQVLDAASPVSWMMTGMNTETCAPSEAAALREIFASDPDAAPPAGWDAVRSFEAEHGIVLPEPYRTCVAEISDGLRAGPPDYGLLPLAKTPSDWGEGRAERLLAQPFPLTETWQWEGGEEGEELSDEEFDTRVEAVYDHGSLLLGTDGCGMYWHLITTGPQRGHVWLIDENGAIPFGTRPGTLVMPGTPGFAGWVAHWAEGRSWFADD</sequence>
<name>A0ABQ3C9D8_9ACTN</name>
<accession>A0ABQ3C9D8</accession>
<protein>
    <recommendedName>
        <fullName evidence="1">Knr4/Smi1-like domain-containing protein</fullName>
    </recommendedName>
</protein>
<dbReference type="InterPro" id="IPR018958">
    <property type="entry name" value="Knr4/Smi1-like_dom"/>
</dbReference>
<gene>
    <name evidence="2" type="ORF">GCM10010328_57480</name>
</gene>
<dbReference type="Pfam" id="PF09346">
    <property type="entry name" value="SMI1_KNR4"/>
    <property type="match status" value="1"/>
</dbReference>
<dbReference type="SUPFAM" id="SSF160631">
    <property type="entry name" value="SMI1/KNR4-like"/>
    <property type="match status" value="1"/>
</dbReference>